<name>A0A382P2M7_9ZZZZ</name>
<accession>A0A382P2M7</accession>
<feature type="non-terminal residue" evidence="2">
    <location>
        <position position="1"/>
    </location>
</feature>
<evidence type="ECO:0000313" key="2">
    <source>
        <dbReference type="EMBL" id="SVC67556.1"/>
    </source>
</evidence>
<reference evidence="2" key="1">
    <citation type="submission" date="2018-05" db="EMBL/GenBank/DDBJ databases">
        <authorList>
            <person name="Lanie J.A."/>
            <person name="Ng W.-L."/>
            <person name="Kazmierczak K.M."/>
            <person name="Andrzejewski T.M."/>
            <person name="Davidsen T.M."/>
            <person name="Wayne K.J."/>
            <person name="Tettelin H."/>
            <person name="Glass J.I."/>
            <person name="Rusch D."/>
            <person name="Podicherti R."/>
            <person name="Tsui H.-C.T."/>
            <person name="Winkler M.E."/>
        </authorList>
    </citation>
    <scope>NUCLEOTIDE SEQUENCE</scope>
</reference>
<feature type="compositionally biased region" description="Basic and acidic residues" evidence="1">
    <location>
        <begin position="7"/>
        <end position="28"/>
    </location>
</feature>
<feature type="region of interest" description="Disordered" evidence="1">
    <location>
        <begin position="1"/>
        <end position="69"/>
    </location>
</feature>
<evidence type="ECO:0000256" key="1">
    <source>
        <dbReference type="SAM" id="MobiDB-lite"/>
    </source>
</evidence>
<organism evidence="2">
    <name type="scientific">marine metagenome</name>
    <dbReference type="NCBI Taxonomy" id="408172"/>
    <lineage>
        <taxon>unclassified sequences</taxon>
        <taxon>metagenomes</taxon>
        <taxon>ecological metagenomes</taxon>
    </lineage>
</organism>
<sequence length="69" mass="8073">VNQSRLEAMRDPRKAQSKKNVTDHEQLRLHGKHKKAHTQLHKLKSEFSAFKRTESEKQKQRASVRGKLA</sequence>
<gene>
    <name evidence="2" type="ORF">METZ01_LOCUS320410</name>
</gene>
<feature type="compositionally biased region" description="Basic residues" evidence="1">
    <location>
        <begin position="60"/>
        <end position="69"/>
    </location>
</feature>
<dbReference type="AlphaFoldDB" id="A0A382P2M7"/>
<feature type="compositionally biased region" description="Basic residues" evidence="1">
    <location>
        <begin position="29"/>
        <end position="42"/>
    </location>
</feature>
<dbReference type="EMBL" id="UINC01104427">
    <property type="protein sequence ID" value="SVC67556.1"/>
    <property type="molecule type" value="Genomic_DNA"/>
</dbReference>
<protein>
    <submittedName>
        <fullName evidence="2">Uncharacterized protein</fullName>
    </submittedName>
</protein>
<proteinExistence type="predicted"/>
<feature type="compositionally biased region" description="Basic and acidic residues" evidence="1">
    <location>
        <begin position="43"/>
        <end position="59"/>
    </location>
</feature>